<dbReference type="NCBIfam" id="TIGR01256">
    <property type="entry name" value="modA"/>
    <property type="match status" value="1"/>
</dbReference>
<dbReference type="PANTHER" id="PTHR30632:SF0">
    <property type="entry name" value="SULFATE-BINDING PROTEIN"/>
    <property type="match status" value="1"/>
</dbReference>
<dbReference type="Pfam" id="PF13531">
    <property type="entry name" value="SBP_bac_11"/>
    <property type="match status" value="1"/>
</dbReference>
<keyword evidence="2 5" id="KW-0500">Molybdenum</keyword>
<evidence type="ECO:0000313" key="7">
    <source>
        <dbReference type="EMBL" id="MCC2190630.1"/>
    </source>
</evidence>
<feature type="compositionally biased region" description="Acidic residues" evidence="6">
    <location>
        <begin position="252"/>
        <end position="274"/>
    </location>
</feature>
<keyword evidence="3 5" id="KW-0479">Metal-binding</keyword>
<dbReference type="GO" id="GO:0015689">
    <property type="term" value="P:molybdate ion transport"/>
    <property type="evidence" value="ECO:0007669"/>
    <property type="project" value="InterPro"/>
</dbReference>
<evidence type="ECO:0000256" key="1">
    <source>
        <dbReference type="ARBA" id="ARBA00009175"/>
    </source>
</evidence>
<dbReference type="GO" id="GO:0030973">
    <property type="term" value="F:molybdate ion binding"/>
    <property type="evidence" value="ECO:0007669"/>
    <property type="project" value="UniProtKB-ARBA"/>
</dbReference>
<evidence type="ECO:0000256" key="4">
    <source>
        <dbReference type="ARBA" id="ARBA00022729"/>
    </source>
</evidence>
<dbReference type="GO" id="GO:0046872">
    <property type="term" value="F:metal ion binding"/>
    <property type="evidence" value="ECO:0007669"/>
    <property type="project" value="UniProtKB-KW"/>
</dbReference>
<dbReference type="Gene3D" id="3.40.190.10">
    <property type="entry name" value="Periplasmic binding protein-like II"/>
    <property type="match status" value="2"/>
</dbReference>
<dbReference type="PANTHER" id="PTHR30632">
    <property type="entry name" value="MOLYBDATE-BINDING PERIPLASMIC PROTEIN"/>
    <property type="match status" value="1"/>
</dbReference>
<comment type="similarity">
    <text evidence="1">Belongs to the bacterial solute-binding protein ModA family.</text>
</comment>
<feature type="binding site" evidence="5">
    <location>
        <position position="136"/>
    </location>
    <ligand>
        <name>molybdate</name>
        <dbReference type="ChEBI" id="CHEBI:36264"/>
    </ligand>
</feature>
<accession>A0AAE3DUC3</accession>
<protein>
    <submittedName>
        <fullName evidence="7">Molybdate ABC transporter substrate-binding protein</fullName>
    </submittedName>
</protein>
<comment type="caution">
    <text evidence="7">The sequence shown here is derived from an EMBL/GenBank/DDBJ whole genome shotgun (WGS) entry which is preliminary data.</text>
</comment>
<dbReference type="PIRSF" id="PIRSF004846">
    <property type="entry name" value="ModA"/>
    <property type="match status" value="1"/>
</dbReference>
<feature type="region of interest" description="Disordered" evidence="6">
    <location>
        <begin position="243"/>
        <end position="274"/>
    </location>
</feature>
<dbReference type="SUPFAM" id="SSF53850">
    <property type="entry name" value="Periplasmic binding protein-like II"/>
    <property type="match status" value="1"/>
</dbReference>
<keyword evidence="8" id="KW-1185">Reference proteome</keyword>
<dbReference type="Proteomes" id="UP001197875">
    <property type="component" value="Unassembled WGS sequence"/>
</dbReference>
<sequence length="274" mass="29622">MSLAVPAMAADETEGEEVKLLIAAAASLEYSMEEKLIPLFEEQNPGVKVEGSYDSSGKLQTQIEEGMEADLFFSAATKQMDVLTEEGYMKEDSEADLLENKIVAIVPKDSTLELNSFEDLANAETVALGDPDSVPAGQYAKEALTSLNLWDEVSAKASFGTNVTEVLNWVAEGSAEAGVVYATDAAARAEDVEVKAETPEGSLAKPVIYPVGILERTEHSAEAEAFLEFLQSDEAGEIFKEYGFTPYKAAEENETESETDTEETPETDTEEVTE</sequence>
<feature type="binding site" evidence="5">
    <location>
        <position position="181"/>
    </location>
    <ligand>
        <name>molybdate</name>
        <dbReference type="ChEBI" id="CHEBI:36264"/>
    </ligand>
</feature>
<dbReference type="FunFam" id="3.40.190.10:FF:000035">
    <property type="entry name" value="Molybdate ABC transporter substrate-binding protein"/>
    <property type="match status" value="1"/>
</dbReference>
<gene>
    <name evidence="7" type="primary">modA</name>
    <name evidence="7" type="ORF">LKD71_12630</name>
</gene>
<dbReference type="CDD" id="cd13537">
    <property type="entry name" value="PBP2_YvgL_like"/>
    <property type="match status" value="1"/>
</dbReference>
<dbReference type="GO" id="GO:1901359">
    <property type="term" value="F:tungstate binding"/>
    <property type="evidence" value="ECO:0007669"/>
    <property type="project" value="UniProtKB-ARBA"/>
</dbReference>
<evidence type="ECO:0000256" key="6">
    <source>
        <dbReference type="SAM" id="MobiDB-lite"/>
    </source>
</evidence>
<name>A0AAE3DUC3_9FIRM</name>
<feature type="binding site" evidence="5">
    <location>
        <position position="27"/>
    </location>
    <ligand>
        <name>molybdate</name>
        <dbReference type="ChEBI" id="CHEBI:36264"/>
    </ligand>
</feature>
<evidence type="ECO:0000256" key="2">
    <source>
        <dbReference type="ARBA" id="ARBA00022505"/>
    </source>
</evidence>
<dbReference type="EMBL" id="JAJEPR010000023">
    <property type="protein sequence ID" value="MCC2190630.1"/>
    <property type="molecule type" value="Genomic_DNA"/>
</dbReference>
<dbReference type="InterPro" id="IPR041879">
    <property type="entry name" value="YvgL-like_PBP2"/>
</dbReference>
<dbReference type="AlphaFoldDB" id="A0AAE3DUC3"/>
<dbReference type="InterPro" id="IPR050682">
    <property type="entry name" value="ModA/WtpA"/>
</dbReference>
<feature type="binding site" evidence="5">
    <location>
        <position position="163"/>
    </location>
    <ligand>
        <name>molybdate</name>
        <dbReference type="ChEBI" id="CHEBI:36264"/>
    </ligand>
</feature>
<feature type="binding site" evidence="5">
    <location>
        <position position="56"/>
    </location>
    <ligand>
        <name>molybdate</name>
        <dbReference type="ChEBI" id="CHEBI:36264"/>
    </ligand>
</feature>
<keyword evidence="4" id="KW-0732">Signal</keyword>
<reference evidence="7 8" key="1">
    <citation type="submission" date="2021-10" db="EMBL/GenBank/DDBJ databases">
        <title>Anaerobic single-cell dispensing facilitates the cultivation of human gut bacteria.</title>
        <authorList>
            <person name="Afrizal A."/>
        </authorList>
    </citation>
    <scope>NUCLEOTIDE SEQUENCE [LARGE SCALE GENOMIC DNA]</scope>
    <source>
        <strain evidence="7 8">CLA-AA-H277</strain>
    </source>
</reference>
<evidence type="ECO:0000256" key="3">
    <source>
        <dbReference type="ARBA" id="ARBA00022723"/>
    </source>
</evidence>
<organism evidence="7 8">
    <name type="scientific">Fusicatenibacter faecihominis</name>
    <dbReference type="NCBI Taxonomy" id="2881276"/>
    <lineage>
        <taxon>Bacteria</taxon>
        <taxon>Bacillati</taxon>
        <taxon>Bacillota</taxon>
        <taxon>Clostridia</taxon>
        <taxon>Lachnospirales</taxon>
        <taxon>Lachnospiraceae</taxon>
        <taxon>Fusicatenibacter</taxon>
    </lineage>
</organism>
<dbReference type="InterPro" id="IPR005950">
    <property type="entry name" value="ModA"/>
</dbReference>
<evidence type="ECO:0000313" key="8">
    <source>
        <dbReference type="Proteomes" id="UP001197875"/>
    </source>
</evidence>
<evidence type="ECO:0000256" key="5">
    <source>
        <dbReference type="PIRSR" id="PIRSR004846-1"/>
    </source>
</evidence>
<proteinExistence type="inferred from homology"/>